<dbReference type="AlphaFoldDB" id="A0A941AY80"/>
<dbReference type="InterPro" id="IPR018060">
    <property type="entry name" value="HTH_AraC"/>
</dbReference>
<dbReference type="PROSITE" id="PS01124">
    <property type="entry name" value="HTH_ARAC_FAMILY_2"/>
    <property type="match status" value="1"/>
</dbReference>
<dbReference type="InterPro" id="IPR009057">
    <property type="entry name" value="Homeodomain-like_sf"/>
</dbReference>
<sequence>MSNPVFFESNYKKIGFFIVNENSMEDINGDAYKSYIKVLYLPEEYSVTIDFKQYHTTTPALFFINSNQYLQIDKEGQKQGYFMFYNRDFYCVQIHDAEVACDGLLFNNIFEMPMTALPAHHVAPVESIYHLLQEEFDHPDPSQEEMIRTYLKQLIIRATRLWKMQQLGALNQEPSKEIEFFRDFSRLVDIHFRTKHTVADYAAMLGLAPKTLSNKFNRLELAQPNDIIKERIILEAKRLLGHSGLSVKEIAYQLGYEDPAYFNRLFTHKVGDTPSNFKKKYLQGKNVQLE</sequence>
<organism evidence="5 6">
    <name type="scientific">Flavobacterium geliluteum</name>
    <dbReference type="NCBI Taxonomy" id="2816120"/>
    <lineage>
        <taxon>Bacteria</taxon>
        <taxon>Pseudomonadati</taxon>
        <taxon>Bacteroidota</taxon>
        <taxon>Flavobacteriia</taxon>
        <taxon>Flavobacteriales</taxon>
        <taxon>Flavobacteriaceae</taxon>
        <taxon>Flavobacterium</taxon>
    </lineage>
</organism>
<dbReference type="PRINTS" id="PR00032">
    <property type="entry name" value="HTHARAC"/>
</dbReference>
<dbReference type="SMART" id="SM00342">
    <property type="entry name" value="HTH_ARAC"/>
    <property type="match status" value="1"/>
</dbReference>
<reference evidence="5 6" key="1">
    <citation type="submission" date="2021-03" db="EMBL/GenBank/DDBJ databases">
        <title>Flavobacterium Flabelliformis Sp. Nov. And Flavobacterium Geliluteum Sp. Nov., Two Novel Multidrug Resistant Psychrophilic Species Isolated From Antarctica.</title>
        <authorList>
            <person name="Kralova S."/>
            <person name="Busse H.J."/>
            <person name="Bezdicek M."/>
            <person name="Nykrynova M."/>
            <person name="Kroupova E."/>
            <person name="Krsek D."/>
            <person name="Sedlacek I."/>
        </authorList>
    </citation>
    <scope>NUCLEOTIDE SEQUENCE [LARGE SCALE GENOMIC DNA]</scope>
    <source>
        <strain evidence="5 6">P7388</strain>
    </source>
</reference>
<dbReference type="RefSeq" id="WP_210667012.1">
    <property type="nucleotide sequence ID" value="NZ_JAGFBV010000021.1"/>
</dbReference>
<evidence type="ECO:0000313" key="6">
    <source>
        <dbReference type="Proteomes" id="UP000675047"/>
    </source>
</evidence>
<dbReference type="InterPro" id="IPR020449">
    <property type="entry name" value="Tscrpt_reg_AraC-type_HTH"/>
</dbReference>
<evidence type="ECO:0000259" key="4">
    <source>
        <dbReference type="PROSITE" id="PS01124"/>
    </source>
</evidence>
<feature type="domain" description="HTH araC/xylS-type" evidence="4">
    <location>
        <begin position="182"/>
        <end position="280"/>
    </location>
</feature>
<evidence type="ECO:0000256" key="3">
    <source>
        <dbReference type="ARBA" id="ARBA00023163"/>
    </source>
</evidence>
<keyword evidence="1" id="KW-0805">Transcription regulation</keyword>
<gene>
    <name evidence="5" type="ORF">J3495_13180</name>
</gene>
<protein>
    <submittedName>
        <fullName evidence="5">Helix-turn-helix domain-containing protein</fullName>
    </submittedName>
</protein>
<dbReference type="Proteomes" id="UP000675047">
    <property type="component" value="Unassembled WGS sequence"/>
</dbReference>
<dbReference type="GO" id="GO:0043565">
    <property type="term" value="F:sequence-specific DNA binding"/>
    <property type="evidence" value="ECO:0007669"/>
    <property type="project" value="InterPro"/>
</dbReference>
<dbReference type="Pfam" id="PF12833">
    <property type="entry name" value="HTH_18"/>
    <property type="match status" value="1"/>
</dbReference>
<name>A0A941AY80_9FLAO</name>
<accession>A0A941AY80</accession>
<dbReference type="SUPFAM" id="SSF46689">
    <property type="entry name" value="Homeodomain-like"/>
    <property type="match status" value="1"/>
</dbReference>
<evidence type="ECO:0000256" key="2">
    <source>
        <dbReference type="ARBA" id="ARBA00023125"/>
    </source>
</evidence>
<keyword evidence="6" id="KW-1185">Reference proteome</keyword>
<dbReference type="EMBL" id="JAGFBV010000021">
    <property type="protein sequence ID" value="MBP4139031.1"/>
    <property type="molecule type" value="Genomic_DNA"/>
</dbReference>
<comment type="caution">
    <text evidence="5">The sequence shown here is derived from an EMBL/GenBank/DDBJ whole genome shotgun (WGS) entry which is preliminary data.</text>
</comment>
<keyword evidence="3" id="KW-0804">Transcription</keyword>
<evidence type="ECO:0000313" key="5">
    <source>
        <dbReference type="EMBL" id="MBP4139031.1"/>
    </source>
</evidence>
<keyword evidence="2" id="KW-0238">DNA-binding</keyword>
<dbReference type="GO" id="GO:0003700">
    <property type="term" value="F:DNA-binding transcription factor activity"/>
    <property type="evidence" value="ECO:0007669"/>
    <property type="project" value="InterPro"/>
</dbReference>
<dbReference type="PANTHER" id="PTHR43280">
    <property type="entry name" value="ARAC-FAMILY TRANSCRIPTIONAL REGULATOR"/>
    <property type="match status" value="1"/>
</dbReference>
<proteinExistence type="predicted"/>
<dbReference type="PANTHER" id="PTHR43280:SF32">
    <property type="entry name" value="TRANSCRIPTIONAL REGULATORY PROTEIN"/>
    <property type="match status" value="1"/>
</dbReference>
<dbReference type="Gene3D" id="1.10.10.60">
    <property type="entry name" value="Homeodomain-like"/>
    <property type="match status" value="1"/>
</dbReference>
<evidence type="ECO:0000256" key="1">
    <source>
        <dbReference type="ARBA" id="ARBA00023015"/>
    </source>
</evidence>